<feature type="compositionally biased region" description="Low complexity" evidence="5">
    <location>
        <begin position="39"/>
        <end position="48"/>
    </location>
</feature>
<protein>
    <submittedName>
        <fullName evidence="7">DnaK suppressor protein</fullName>
    </submittedName>
</protein>
<accession>A0AA86MY62</accession>
<dbReference type="PANTHER" id="PTHR33823">
    <property type="entry name" value="RNA POLYMERASE-BINDING TRANSCRIPTION FACTOR DKSA-RELATED"/>
    <property type="match status" value="1"/>
</dbReference>
<name>A0AA86MY62_9BACT</name>
<dbReference type="PROSITE" id="PS51128">
    <property type="entry name" value="ZF_DKSA_2"/>
    <property type="match status" value="1"/>
</dbReference>
<evidence type="ECO:0000256" key="2">
    <source>
        <dbReference type="ARBA" id="ARBA00022771"/>
    </source>
</evidence>
<feature type="compositionally biased region" description="Polar residues" evidence="5">
    <location>
        <begin position="20"/>
        <end position="38"/>
    </location>
</feature>
<dbReference type="SUPFAM" id="SSF109635">
    <property type="entry name" value="DnaK suppressor protein DksA, alpha-hairpin domain"/>
    <property type="match status" value="1"/>
</dbReference>
<sequence>MAAKAQPKKQVAEKAKQPVKTMSKTKPISPMKDSNSSKEPAGAAALPVEPEPEAKPKRPAMLTPDQQERYDSLHRMLMAKRQEILKEIGGSFGQSVTEDQQQRLESAKDVGDQALMDLEREVGISLMEMRNRKRQLIDEALGRLRDGLYGICAECGVEISERRLAVMPFAKLCVECQARQELLERIEKEEERD</sequence>
<evidence type="ECO:0000256" key="4">
    <source>
        <dbReference type="PROSITE-ProRule" id="PRU00510"/>
    </source>
</evidence>
<keyword evidence="3" id="KW-0862">Zinc</keyword>
<dbReference type="SUPFAM" id="SSF57716">
    <property type="entry name" value="Glucocorticoid receptor-like (DNA-binding domain)"/>
    <property type="match status" value="1"/>
</dbReference>
<dbReference type="InterPro" id="IPR037187">
    <property type="entry name" value="DnaK_N"/>
</dbReference>
<dbReference type="KEGG" id="nti:DNFV4_01601"/>
<gene>
    <name evidence="7" type="ORF">DNFV4_01601</name>
</gene>
<dbReference type="InterPro" id="IPR000962">
    <property type="entry name" value="Znf_DskA_TraR"/>
</dbReference>
<feature type="zinc finger region" description="dksA C4-type" evidence="4">
    <location>
        <begin position="152"/>
        <end position="176"/>
    </location>
</feature>
<dbReference type="Proteomes" id="UP001179121">
    <property type="component" value="Chromosome"/>
</dbReference>
<dbReference type="AlphaFoldDB" id="A0AA86MY62"/>
<keyword evidence="2" id="KW-0863">Zinc-finger</keyword>
<dbReference type="RefSeq" id="WP_289268121.1">
    <property type="nucleotide sequence ID" value="NZ_OX365700.1"/>
</dbReference>
<evidence type="ECO:0000313" key="8">
    <source>
        <dbReference type="Proteomes" id="UP001179121"/>
    </source>
</evidence>
<evidence type="ECO:0000256" key="5">
    <source>
        <dbReference type="SAM" id="MobiDB-lite"/>
    </source>
</evidence>
<dbReference type="EMBL" id="OX365700">
    <property type="protein sequence ID" value="CAI4031172.1"/>
    <property type="molecule type" value="Genomic_DNA"/>
</dbReference>
<evidence type="ECO:0000259" key="6">
    <source>
        <dbReference type="Pfam" id="PF01258"/>
    </source>
</evidence>
<dbReference type="Pfam" id="PF01258">
    <property type="entry name" value="zf-dskA_traR"/>
    <property type="match status" value="1"/>
</dbReference>
<feature type="domain" description="Zinc finger DksA/TraR C4-type" evidence="6">
    <location>
        <begin position="147"/>
        <end position="181"/>
    </location>
</feature>
<organism evidence="7 8">
    <name type="scientific">Nitrospira tepida</name>
    <dbReference type="NCBI Taxonomy" id="2973512"/>
    <lineage>
        <taxon>Bacteria</taxon>
        <taxon>Pseudomonadati</taxon>
        <taxon>Nitrospirota</taxon>
        <taxon>Nitrospiria</taxon>
        <taxon>Nitrospirales</taxon>
        <taxon>Nitrospiraceae</taxon>
        <taxon>Nitrospira</taxon>
    </lineage>
</organism>
<feature type="region of interest" description="Disordered" evidence="5">
    <location>
        <begin position="1"/>
        <end position="65"/>
    </location>
</feature>
<dbReference type="GO" id="GO:0008270">
    <property type="term" value="F:zinc ion binding"/>
    <property type="evidence" value="ECO:0007669"/>
    <property type="project" value="UniProtKB-KW"/>
</dbReference>
<reference evidence="7" key="1">
    <citation type="submission" date="2022-10" db="EMBL/GenBank/DDBJ databases">
        <authorList>
            <person name="Koch H."/>
        </authorList>
    </citation>
    <scope>NUCLEOTIDE SEQUENCE</scope>
    <source>
        <strain evidence="7">DNF</strain>
    </source>
</reference>
<proteinExistence type="predicted"/>
<evidence type="ECO:0000313" key="7">
    <source>
        <dbReference type="EMBL" id="CAI4031172.1"/>
    </source>
</evidence>
<keyword evidence="8" id="KW-1185">Reference proteome</keyword>
<dbReference type="Gene3D" id="1.20.120.910">
    <property type="entry name" value="DksA, coiled-coil domain"/>
    <property type="match status" value="1"/>
</dbReference>
<evidence type="ECO:0000256" key="3">
    <source>
        <dbReference type="ARBA" id="ARBA00022833"/>
    </source>
</evidence>
<dbReference type="PANTHER" id="PTHR33823:SF4">
    <property type="entry name" value="GENERAL STRESS PROTEIN 16O"/>
    <property type="match status" value="1"/>
</dbReference>
<keyword evidence="1" id="KW-0479">Metal-binding</keyword>
<evidence type="ECO:0000256" key="1">
    <source>
        <dbReference type="ARBA" id="ARBA00022723"/>
    </source>
</evidence>